<organism evidence="1 2">
    <name type="scientific">Leptothoe kymatousa TAU-MAC 1615</name>
    <dbReference type="NCBI Taxonomy" id="2364775"/>
    <lineage>
        <taxon>Bacteria</taxon>
        <taxon>Bacillati</taxon>
        <taxon>Cyanobacteriota</taxon>
        <taxon>Cyanophyceae</taxon>
        <taxon>Nodosilineales</taxon>
        <taxon>Cymatolegaceae</taxon>
        <taxon>Leptothoe</taxon>
        <taxon>Leptothoe kymatousa</taxon>
    </lineage>
</organism>
<dbReference type="GO" id="GO:0004674">
    <property type="term" value="F:protein serine/threonine kinase activity"/>
    <property type="evidence" value="ECO:0007669"/>
    <property type="project" value="UniProtKB-KW"/>
</dbReference>
<evidence type="ECO:0000313" key="1">
    <source>
        <dbReference type="EMBL" id="MBT9313031.1"/>
    </source>
</evidence>
<dbReference type="PANTHER" id="PTHR37171">
    <property type="entry name" value="SERINE/THREONINE-PROTEIN KINASE YRZF-RELATED"/>
    <property type="match status" value="1"/>
</dbReference>
<gene>
    <name evidence="1" type="ORF">IXB28_12495</name>
</gene>
<dbReference type="InterPro" id="IPR011009">
    <property type="entry name" value="Kinase-like_dom_sf"/>
</dbReference>
<accession>A0ABS5Y5C2</accession>
<dbReference type="Proteomes" id="UP001196661">
    <property type="component" value="Unassembled WGS sequence"/>
</dbReference>
<evidence type="ECO:0000313" key="2">
    <source>
        <dbReference type="Proteomes" id="UP001196661"/>
    </source>
</evidence>
<comment type="caution">
    <text evidence="1">The sequence shown here is derived from an EMBL/GenBank/DDBJ whole genome shotgun (WGS) entry which is preliminary data.</text>
</comment>
<keyword evidence="1" id="KW-0723">Serine/threonine-protein kinase</keyword>
<keyword evidence="1" id="KW-0808">Transferase</keyword>
<dbReference type="PANTHER" id="PTHR37171:SF1">
    <property type="entry name" value="SERINE_THREONINE-PROTEIN KINASE YRZF-RELATED"/>
    <property type="match status" value="1"/>
</dbReference>
<reference evidence="1 2" key="1">
    <citation type="journal article" date="2021" name="Mar. Drugs">
        <title>Genome Reduction and Secondary Metabolism of the Marine Sponge-Associated Cyanobacterium Leptothoe.</title>
        <authorList>
            <person name="Konstantinou D."/>
            <person name="Popin R.V."/>
            <person name="Fewer D.P."/>
            <person name="Sivonen K."/>
            <person name="Gkelis S."/>
        </authorList>
    </citation>
    <scope>NUCLEOTIDE SEQUENCE [LARGE SCALE GENOMIC DNA]</scope>
    <source>
        <strain evidence="1 2">TAU-MAC 1615</strain>
    </source>
</reference>
<proteinExistence type="predicted"/>
<protein>
    <submittedName>
        <fullName evidence="1">Serine/threonine protein kinase</fullName>
    </submittedName>
</protein>
<keyword evidence="1" id="KW-0418">Kinase</keyword>
<sequence>MATVFSPLEFWHSPARQLLAYPSGDGPTLQRRWAELQAFQLDAIYAHGPANLAGLDILGVGYCGVVLRVRSHGGDRVLKVRREPAPQLSFETEATLQQRANTVAVGPQYVAHSDNFLLMDYIDGPMLVDWLQSPQSAEAIQHSVFQLIHQAYRLDQLGLDHGDLRCITAHALMPADSPVLIDFSRASAERRPANVTTLVQGLFISTEIAQLLRPWFPNTIRAELIEYLRRYKHQPSWPQLNPLLAYLGIQPSH</sequence>
<dbReference type="EMBL" id="JADOER010000011">
    <property type="protein sequence ID" value="MBT9313031.1"/>
    <property type="molecule type" value="Genomic_DNA"/>
</dbReference>
<name>A0ABS5Y5C2_9CYAN</name>
<dbReference type="InterPro" id="IPR052396">
    <property type="entry name" value="Meiotic_Drive_Suppr_Kinase"/>
</dbReference>
<dbReference type="RefSeq" id="WP_215618923.1">
    <property type="nucleotide sequence ID" value="NZ_JADOER010000011.1"/>
</dbReference>
<dbReference type="SUPFAM" id="SSF56112">
    <property type="entry name" value="Protein kinase-like (PK-like)"/>
    <property type="match status" value="1"/>
</dbReference>
<keyword evidence="2" id="KW-1185">Reference proteome</keyword>